<gene>
    <name evidence="1" type="ORF">E2C01_054874</name>
</gene>
<protein>
    <submittedName>
        <fullName evidence="1">Uncharacterized protein</fullName>
    </submittedName>
</protein>
<proteinExistence type="predicted"/>
<organism evidence="1 2">
    <name type="scientific">Portunus trituberculatus</name>
    <name type="common">Swimming crab</name>
    <name type="synonym">Neptunus trituberculatus</name>
    <dbReference type="NCBI Taxonomy" id="210409"/>
    <lineage>
        <taxon>Eukaryota</taxon>
        <taxon>Metazoa</taxon>
        <taxon>Ecdysozoa</taxon>
        <taxon>Arthropoda</taxon>
        <taxon>Crustacea</taxon>
        <taxon>Multicrustacea</taxon>
        <taxon>Malacostraca</taxon>
        <taxon>Eumalacostraca</taxon>
        <taxon>Eucarida</taxon>
        <taxon>Decapoda</taxon>
        <taxon>Pleocyemata</taxon>
        <taxon>Brachyura</taxon>
        <taxon>Eubrachyura</taxon>
        <taxon>Portunoidea</taxon>
        <taxon>Portunidae</taxon>
        <taxon>Portuninae</taxon>
        <taxon>Portunus</taxon>
    </lineage>
</organism>
<keyword evidence="2" id="KW-1185">Reference proteome</keyword>
<dbReference type="AlphaFoldDB" id="A0A5B7GUG0"/>
<accession>A0A5B7GUG0</accession>
<evidence type="ECO:0000313" key="1">
    <source>
        <dbReference type="EMBL" id="MPC60817.1"/>
    </source>
</evidence>
<dbReference type="Proteomes" id="UP000324222">
    <property type="component" value="Unassembled WGS sequence"/>
</dbReference>
<name>A0A5B7GUG0_PORTR</name>
<dbReference type="EMBL" id="VSRR010017931">
    <property type="protein sequence ID" value="MPC60817.1"/>
    <property type="molecule type" value="Genomic_DNA"/>
</dbReference>
<comment type="caution">
    <text evidence="1">The sequence shown here is derived from an EMBL/GenBank/DDBJ whole genome shotgun (WGS) entry which is preliminary data.</text>
</comment>
<evidence type="ECO:0000313" key="2">
    <source>
        <dbReference type="Proteomes" id="UP000324222"/>
    </source>
</evidence>
<reference evidence="1 2" key="1">
    <citation type="submission" date="2019-05" db="EMBL/GenBank/DDBJ databases">
        <title>Another draft genome of Portunus trituberculatus and its Hox gene families provides insights of decapod evolution.</title>
        <authorList>
            <person name="Jeong J.-H."/>
            <person name="Song I."/>
            <person name="Kim S."/>
            <person name="Choi T."/>
            <person name="Kim D."/>
            <person name="Ryu S."/>
            <person name="Kim W."/>
        </authorList>
    </citation>
    <scope>NUCLEOTIDE SEQUENCE [LARGE SCALE GENOMIC DNA]</scope>
    <source>
        <tissue evidence="1">Muscle</tissue>
    </source>
</reference>
<sequence>MPWLLSFLSTYDVYSFNNFCQGCSVVDALDVVIPVPFIRRMFDVLCLLSHALQYDVYSESDLSQTAEPLDWVSERCNCRTILGVGPLLSPYVLRE</sequence>